<sequence length="63" mass="6754">MLRTDLANHRRATPPTPGKGNLMNRYVVTPDSNRKTFNPFSFTVPNGAGAGGLEEKPGVVGSR</sequence>
<accession>A0A0F9L4V3</accession>
<gene>
    <name evidence="2" type="ORF">LCGC14_1321460</name>
</gene>
<organism evidence="2">
    <name type="scientific">marine sediment metagenome</name>
    <dbReference type="NCBI Taxonomy" id="412755"/>
    <lineage>
        <taxon>unclassified sequences</taxon>
        <taxon>metagenomes</taxon>
        <taxon>ecological metagenomes</taxon>
    </lineage>
</organism>
<evidence type="ECO:0000313" key="2">
    <source>
        <dbReference type="EMBL" id="KKM82256.1"/>
    </source>
</evidence>
<comment type="caution">
    <text evidence="2">The sequence shown here is derived from an EMBL/GenBank/DDBJ whole genome shotgun (WGS) entry which is preliminary data.</text>
</comment>
<proteinExistence type="predicted"/>
<dbReference type="AlphaFoldDB" id="A0A0F9L4V3"/>
<reference evidence="2" key="1">
    <citation type="journal article" date="2015" name="Nature">
        <title>Complex archaea that bridge the gap between prokaryotes and eukaryotes.</title>
        <authorList>
            <person name="Spang A."/>
            <person name="Saw J.H."/>
            <person name="Jorgensen S.L."/>
            <person name="Zaremba-Niedzwiedzka K."/>
            <person name="Martijn J."/>
            <person name="Lind A.E."/>
            <person name="van Eijk R."/>
            <person name="Schleper C."/>
            <person name="Guy L."/>
            <person name="Ettema T.J."/>
        </authorList>
    </citation>
    <scope>NUCLEOTIDE SEQUENCE</scope>
</reference>
<feature type="region of interest" description="Disordered" evidence="1">
    <location>
        <begin position="1"/>
        <end position="24"/>
    </location>
</feature>
<name>A0A0F9L4V3_9ZZZZ</name>
<dbReference type="EMBL" id="LAZR01007890">
    <property type="protein sequence ID" value="KKM82256.1"/>
    <property type="molecule type" value="Genomic_DNA"/>
</dbReference>
<protein>
    <submittedName>
        <fullName evidence="2">Uncharacterized protein</fullName>
    </submittedName>
</protein>
<evidence type="ECO:0000256" key="1">
    <source>
        <dbReference type="SAM" id="MobiDB-lite"/>
    </source>
</evidence>